<protein>
    <submittedName>
        <fullName evidence="5">Uncharacterized protein</fullName>
    </submittedName>
</protein>
<dbReference type="PANTHER" id="PTHR30290:SF10">
    <property type="entry name" value="PERIPLASMIC OLIGOPEPTIDE-BINDING PROTEIN-RELATED"/>
    <property type="match status" value="1"/>
</dbReference>
<sequence>MAERRAVPGFLGLLGMLLLSWLTPAKAAGTTERLTVLMASGPTSLDPHRAFTGSDFQIMGHLYDSLVERDMFQPVPGLLSEWQTQDQRLWRLRLTQGRRFADGSPVHARDIAYSLCRWAALNRGNTGLPLSLRRAGVSGNGEVVLELERPFTRMISAFFLIYGVKAPAAFTDTSCTADMPVGLLLLHSPPVGSGPYRIAGVDTGREYKLAAVTPVNGRTAAPFEEVLLRVETDSQARVRALANGQADIIEDPPPAPLAYLPGLPHISLTELPSDRTLFLSLNLSGDSPGNPMARGSVALTDTRVRRALTLAINKPLLAQRATDGYGAAANQMGAPGMRGFAADRADDSYDPAAARSLLRAAGFEAGLTLDLLTAPTRGSDGGRTAEVLAGMLSAVGIKVNVHRVGREEFRERVRDGRFDMALNLIGIEDGIVLSAYEAMLRPGPIRTIMNPGQYRDAEITRLLAAAETDPAAFDMAVRGIQAILDRDTPFIPLLHMRDLALHRADLIVAPRDTARIFGRAVSMRDGAPIR</sequence>
<evidence type="ECO:0000313" key="5">
    <source>
        <dbReference type="EMBL" id="AUN29174.1"/>
    </source>
</evidence>
<dbReference type="PANTHER" id="PTHR30290">
    <property type="entry name" value="PERIPLASMIC BINDING COMPONENT OF ABC TRANSPORTER"/>
    <property type="match status" value="1"/>
</dbReference>
<accession>A0A2K9N7W3</accession>
<dbReference type="Proteomes" id="UP000234752">
    <property type="component" value="Chromosome eg_1"/>
</dbReference>
<keyword evidence="4" id="KW-0732">Signal</keyword>
<dbReference type="GO" id="GO:0030288">
    <property type="term" value="C:outer membrane-bounded periplasmic space"/>
    <property type="evidence" value="ECO:0007669"/>
    <property type="project" value="UniProtKB-ARBA"/>
</dbReference>
<organism evidence="5 6">
    <name type="scientific">Niveispirillum cyanobacteriorum</name>
    <dbReference type="NCBI Taxonomy" id="1612173"/>
    <lineage>
        <taxon>Bacteria</taxon>
        <taxon>Pseudomonadati</taxon>
        <taxon>Pseudomonadota</taxon>
        <taxon>Alphaproteobacteria</taxon>
        <taxon>Rhodospirillales</taxon>
        <taxon>Azospirillaceae</taxon>
        <taxon>Niveispirillum</taxon>
    </lineage>
</organism>
<name>A0A2K9N7W3_9PROT</name>
<dbReference type="OrthoDB" id="9803988at2"/>
<evidence type="ECO:0000256" key="1">
    <source>
        <dbReference type="ARBA" id="ARBA00004418"/>
    </source>
</evidence>
<dbReference type="Gene3D" id="3.10.105.10">
    <property type="entry name" value="Dipeptide-binding Protein, Domain 3"/>
    <property type="match status" value="1"/>
</dbReference>
<keyword evidence="6" id="KW-1185">Reference proteome</keyword>
<evidence type="ECO:0000256" key="4">
    <source>
        <dbReference type="ARBA" id="ARBA00022729"/>
    </source>
</evidence>
<dbReference type="InterPro" id="IPR000914">
    <property type="entry name" value="SBP_5_dom"/>
</dbReference>
<dbReference type="KEGG" id="ncb:C0V82_02110"/>
<dbReference type="RefSeq" id="WP_102110921.1">
    <property type="nucleotide sequence ID" value="NZ_BMGN01000004.1"/>
</dbReference>
<dbReference type="GO" id="GO:0015833">
    <property type="term" value="P:peptide transport"/>
    <property type="evidence" value="ECO:0007669"/>
    <property type="project" value="TreeGrafter"/>
</dbReference>
<dbReference type="InterPro" id="IPR030678">
    <property type="entry name" value="Peptide/Ni-bd"/>
</dbReference>
<evidence type="ECO:0000256" key="3">
    <source>
        <dbReference type="ARBA" id="ARBA00022448"/>
    </source>
</evidence>
<comment type="similarity">
    <text evidence="2">Belongs to the bacterial solute-binding protein 5 family.</text>
</comment>
<dbReference type="Gene3D" id="3.40.190.10">
    <property type="entry name" value="Periplasmic binding protein-like II"/>
    <property type="match status" value="1"/>
</dbReference>
<dbReference type="GO" id="GO:0043190">
    <property type="term" value="C:ATP-binding cassette (ABC) transporter complex"/>
    <property type="evidence" value="ECO:0007669"/>
    <property type="project" value="InterPro"/>
</dbReference>
<dbReference type="InterPro" id="IPR039424">
    <property type="entry name" value="SBP_5"/>
</dbReference>
<dbReference type="Pfam" id="PF00496">
    <property type="entry name" value="SBP_bac_5"/>
    <property type="match status" value="1"/>
</dbReference>
<dbReference type="EMBL" id="CP025611">
    <property type="protein sequence ID" value="AUN29174.1"/>
    <property type="molecule type" value="Genomic_DNA"/>
</dbReference>
<dbReference type="SUPFAM" id="SSF53850">
    <property type="entry name" value="Periplasmic binding protein-like II"/>
    <property type="match status" value="1"/>
</dbReference>
<dbReference type="PIRSF" id="PIRSF002741">
    <property type="entry name" value="MppA"/>
    <property type="match status" value="1"/>
</dbReference>
<proteinExistence type="inferred from homology"/>
<comment type="subcellular location">
    <subcellularLocation>
        <location evidence="1">Periplasm</location>
    </subcellularLocation>
</comment>
<evidence type="ECO:0000313" key="6">
    <source>
        <dbReference type="Proteomes" id="UP000234752"/>
    </source>
</evidence>
<dbReference type="AlphaFoldDB" id="A0A2K9N7W3"/>
<keyword evidence="3" id="KW-0813">Transport</keyword>
<reference evidence="5 6" key="1">
    <citation type="submission" date="2017-12" db="EMBL/GenBank/DDBJ databases">
        <title>Genomes of bacteria within cyanobacterial aggregates.</title>
        <authorList>
            <person name="Cai H."/>
        </authorList>
    </citation>
    <scope>NUCLEOTIDE SEQUENCE [LARGE SCALE GENOMIC DNA]</scope>
    <source>
        <strain evidence="5 6">TH16</strain>
    </source>
</reference>
<dbReference type="GO" id="GO:1904680">
    <property type="term" value="F:peptide transmembrane transporter activity"/>
    <property type="evidence" value="ECO:0007669"/>
    <property type="project" value="TreeGrafter"/>
</dbReference>
<evidence type="ECO:0000256" key="2">
    <source>
        <dbReference type="ARBA" id="ARBA00005695"/>
    </source>
</evidence>
<gene>
    <name evidence="5" type="ORF">C0V82_02110</name>
</gene>
<dbReference type="CDD" id="cd00995">
    <property type="entry name" value="PBP2_NikA_DppA_OppA_like"/>
    <property type="match status" value="1"/>
</dbReference>